<evidence type="ECO:0000313" key="3">
    <source>
        <dbReference type="Proteomes" id="UP000578819"/>
    </source>
</evidence>
<organism evidence="2 3">
    <name type="scientific">Micromonospora polyrhachis</name>
    <dbReference type="NCBI Taxonomy" id="1282883"/>
    <lineage>
        <taxon>Bacteria</taxon>
        <taxon>Bacillati</taxon>
        <taxon>Actinomycetota</taxon>
        <taxon>Actinomycetes</taxon>
        <taxon>Micromonosporales</taxon>
        <taxon>Micromonosporaceae</taxon>
        <taxon>Micromonospora</taxon>
    </lineage>
</organism>
<keyword evidence="3" id="KW-1185">Reference proteome</keyword>
<dbReference type="Proteomes" id="UP000578819">
    <property type="component" value="Unassembled WGS sequence"/>
</dbReference>
<name>A0A7W7WQ13_9ACTN</name>
<dbReference type="AlphaFoldDB" id="A0A7W7WQ13"/>
<sequence>MAGPGPGDGHDDDSAGCSGPAGAEDEELAALAVLGAWVRERVAPGDTITIPESYYSPGRGTLRMEVATVGIVMQIGARAMVEVAGWEVSQFLRGRWTRRAFVHVDALKRPGAVSRRIGA</sequence>
<dbReference type="RefSeq" id="WP_184534837.1">
    <property type="nucleotide sequence ID" value="NZ_JACHJW010000001.1"/>
</dbReference>
<gene>
    <name evidence="2" type="ORF">FHR38_002536</name>
</gene>
<feature type="region of interest" description="Disordered" evidence="1">
    <location>
        <begin position="1"/>
        <end position="22"/>
    </location>
</feature>
<proteinExistence type="predicted"/>
<protein>
    <submittedName>
        <fullName evidence="2">Uncharacterized protein</fullName>
    </submittedName>
</protein>
<evidence type="ECO:0000313" key="2">
    <source>
        <dbReference type="EMBL" id="MBB4958803.1"/>
    </source>
</evidence>
<accession>A0A7W7WQ13</accession>
<comment type="caution">
    <text evidence="2">The sequence shown here is derived from an EMBL/GenBank/DDBJ whole genome shotgun (WGS) entry which is preliminary data.</text>
</comment>
<dbReference type="EMBL" id="JACHJW010000001">
    <property type="protein sequence ID" value="MBB4958803.1"/>
    <property type="molecule type" value="Genomic_DNA"/>
</dbReference>
<reference evidence="2 3" key="1">
    <citation type="submission" date="2020-08" db="EMBL/GenBank/DDBJ databases">
        <title>Sequencing the genomes of 1000 actinobacteria strains.</title>
        <authorList>
            <person name="Klenk H.-P."/>
        </authorList>
    </citation>
    <scope>NUCLEOTIDE SEQUENCE [LARGE SCALE GENOMIC DNA]</scope>
    <source>
        <strain evidence="2 3">DSM 45886</strain>
    </source>
</reference>
<evidence type="ECO:0000256" key="1">
    <source>
        <dbReference type="SAM" id="MobiDB-lite"/>
    </source>
</evidence>